<proteinExistence type="evidence at transcript level"/>
<evidence type="ECO:0000313" key="2">
    <source>
        <dbReference type="EMBL" id="JAG91635.1"/>
    </source>
</evidence>
<reference evidence="2" key="1">
    <citation type="journal article" date="2015" name="PLoS ONE">
        <title>An Insight into the Sialome of the Lone Star Tick, Amblyomma americanum, with a Glimpse on Its Time Dependent Gene Expression.</title>
        <authorList>
            <person name="Karim S."/>
            <person name="Ribeiro J.M."/>
        </authorList>
    </citation>
    <scope>NUCLEOTIDE SEQUENCE</scope>
    <source>
        <tissue evidence="2">Salivary gland</tissue>
    </source>
</reference>
<protein>
    <submittedName>
        <fullName evidence="2">Putative secreted protein</fullName>
    </submittedName>
</protein>
<name>A0A0C9R3U5_AMBAM</name>
<feature type="region of interest" description="Disordered" evidence="1">
    <location>
        <begin position="49"/>
        <end position="100"/>
    </location>
</feature>
<sequence length="100" mass="10610">MHSKRKLPAFLALSCAHLLPRNGSLEESMPMSHIAPAKSTDFGGAVWSAPQSSLGSDCSQSAIGRSDPQSQSAFGIHLPPNKQKNLTPKCSESVTGIQHK</sequence>
<organism evidence="2">
    <name type="scientific">Amblyomma americanum</name>
    <name type="common">Lone star tick</name>
    <dbReference type="NCBI Taxonomy" id="6943"/>
    <lineage>
        <taxon>Eukaryota</taxon>
        <taxon>Metazoa</taxon>
        <taxon>Ecdysozoa</taxon>
        <taxon>Arthropoda</taxon>
        <taxon>Chelicerata</taxon>
        <taxon>Arachnida</taxon>
        <taxon>Acari</taxon>
        <taxon>Parasitiformes</taxon>
        <taxon>Ixodida</taxon>
        <taxon>Ixodoidea</taxon>
        <taxon>Ixodidae</taxon>
        <taxon>Amblyomminae</taxon>
        <taxon>Amblyomma</taxon>
    </lineage>
</organism>
<dbReference type="AlphaFoldDB" id="A0A0C9R3U5"/>
<feature type="compositionally biased region" description="Polar residues" evidence="1">
    <location>
        <begin position="82"/>
        <end position="100"/>
    </location>
</feature>
<accession>A0A0C9R3U5</accession>
<feature type="compositionally biased region" description="Polar residues" evidence="1">
    <location>
        <begin position="49"/>
        <end position="73"/>
    </location>
</feature>
<evidence type="ECO:0000256" key="1">
    <source>
        <dbReference type="SAM" id="MobiDB-lite"/>
    </source>
</evidence>
<dbReference type="EMBL" id="GBZX01001105">
    <property type="protein sequence ID" value="JAG91635.1"/>
    <property type="molecule type" value="mRNA"/>
</dbReference>